<protein>
    <submittedName>
        <fullName evidence="2">Nucleotide-binding universal stress UspA family protein</fullName>
    </submittedName>
</protein>
<organism evidence="2 3">
    <name type="scientific">Winogradskyella epiphytica</name>
    <dbReference type="NCBI Taxonomy" id="262005"/>
    <lineage>
        <taxon>Bacteria</taxon>
        <taxon>Pseudomonadati</taxon>
        <taxon>Bacteroidota</taxon>
        <taxon>Flavobacteriia</taxon>
        <taxon>Flavobacteriales</taxon>
        <taxon>Flavobacteriaceae</taxon>
        <taxon>Winogradskyella</taxon>
    </lineage>
</organism>
<dbReference type="InterPro" id="IPR006016">
    <property type="entry name" value="UspA"/>
</dbReference>
<dbReference type="Proteomes" id="UP000248054">
    <property type="component" value="Unassembled WGS sequence"/>
</dbReference>
<dbReference type="EMBL" id="QJTD01000001">
    <property type="protein sequence ID" value="PYE82887.1"/>
    <property type="molecule type" value="Genomic_DNA"/>
</dbReference>
<dbReference type="AlphaFoldDB" id="A0A2V4XVR3"/>
<name>A0A2V4XVR3_9FLAO</name>
<dbReference type="SUPFAM" id="SSF52402">
    <property type="entry name" value="Adenine nucleotide alpha hydrolases-like"/>
    <property type="match status" value="1"/>
</dbReference>
<dbReference type="CDD" id="cd00293">
    <property type="entry name" value="USP-like"/>
    <property type="match status" value="1"/>
</dbReference>
<dbReference type="RefSeq" id="WP_110473873.1">
    <property type="nucleotide sequence ID" value="NZ_BMWQ01000001.1"/>
</dbReference>
<keyword evidence="3" id="KW-1185">Reference proteome</keyword>
<gene>
    <name evidence="2" type="ORF">DFQ11_101316</name>
</gene>
<sequence length="272" mass="31157">MTKRFILLIDFSDYSSNLIKYAFEWSKEANAKLLLVHQTNPFLPAFAEDESRQFIIQDINDKAREELKALAKSHIPDTVEVSFFVSEIDFHQILPELLAEPFDNLIFIGLKSTGALKKLFLGSNALRIINNSENIVVGMPKGIDTFSHEKIFVAVGLKELLNLEALNNFLKFIDHENTSITFFHLAKPNEETSEIKERLQRLSASYADEFNTDFAIYEADNRLDGIKSVINNKIDEILIVQKGTRIMTDQLFRRFLINELVYEGQTPLVVLP</sequence>
<evidence type="ECO:0000313" key="2">
    <source>
        <dbReference type="EMBL" id="PYE82887.1"/>
    </source>
</evidence>
<feature type="domain" description="UspA" evidence="1">
    <location>
        <begin position="1"/>
        <end position="133"/>
    </location>
</feature>
<evidence type="ECO:0000259" key="1">
    <source>
        <dbReference type="Pfam" id="PF00582"/>
    </source>
</evidence>
<dbReference type="Pfam" id="PF00582">
    <property type="entry name" value="Usp"/>
    <property type="match status" value="1"/>
</dbReference>
<accession>A0A2V4XVR3</accession>
<proteinExistence type="predicted"/>
<evidence type="ECO:0000313" key="3">
    <source>
        <dbReference type="Proteomes" id="UP000248054"/>
    </source>
</evidence>
<comment type="caution">
    <text evidence="2">The sequence shown here is derived from an EMBL/GenBank/DDBJ whole genome shotgun (WGS) entry which is preliminary data.</text>
</comment>
<dbReference type="Gene3D" id="3.40.50.12370">
    <property type="match status" value="1"/>
</dbReference>
<dbReference type="OrthoDB" id="835770at2"/>
<reference evidence="2 3" key="1">
    <citation type="submission" date="2018-06" db="EMBL/GenBank/DDBJ databases">
        <title>Genomic Encyclopedia of Type Strains, Phase III (KMG-III): the genomes of soil and plant-associated and newly described type strains.</title>
        <authorList>
            <person name="Whitman W."/>
        </authorList>
    </citation>
    <scope>NUCLEOTIDE SEQUENCE [LARGE SCALE GENOMIC DNA]</scope>
    <source>
        <strain evidence="2 3">CECT 7945</strain>
    </source>
</reference>